<evidence type="ECO:0000313" key="4">
    <source>
        <dbReference type="Ensembl" id="ENSCCRP00000145541.1"/>
    </source>
</evidence>
<dbReference type="OMA" id="QIWNNDN"/>
<dbReference type="PRINTS" id="PR00179">
    <property type="entry name" value="LIPOCALIN"/>
</dbReference>
<dbReference type="Proteomes" id="UP001108240">
    <property type="component" value="Unplaced"/>
</dbReference>
<dbReference type="Gene3D" id="2.40.128.20">
    <property type="match status" value="1"/>
</dbReference>
<dbReference type="InterPro" id="IPR000566">
    <property type="entry name" value="Lipocln_cytosolic_FA-bd_dom"/>
</dbReference>
<keyword evidence="2" id="KW-0732">Signal</keyword>
<dbReference type="SUPFAM" id="SSF50814">
    <property type="entry name" value="Lipocalins"/>
    <property type="match status" value="1"/>
</dbReference>
<organism evidence="4 5">
    <name type="scientific">Cyprinus carpio carpio</name>
    <dbReference type="NCBI Taxonomy" id="630221"/>
    <lineage>
        <taxon>Eukaryota</taxon>
        <taxon>Metazoa</taxon>
        <taxon>Chordata</taxon>
        <taxon>Craniata</taxon>
        <taxon>Vertebrata</taxon>
        <taxon>Euteleostomi</taxon>
        <taxon>Actinopterygii</taxon>
        <taxon>Neopterygii</taxon>
        <taxon>Teleostei</taxon>
        <taxon>Ostariophysi</taxon>
        <taxon>Cypriniformes</taxon>
        <taxon>Cyprinidae</taxon>
        <taxon>Cyprininae</taxon>
        <taxon>Cyprinus</taxon>
    </lineage>
</organism>
<protein>
    <recommendedName>
        <fullName evidence="3">Lipocalin/cytosolic fatty-acid binding domain-containing protein</fullName>
    </recommendedName>
</protein>
<name>A0A9J8ASS5_CYPCA</name>
<evidence type="ECO:0000256" key="1">
    <source>
        <dbReference type="ARBA" id="ARBA00006889"/>
    </source>
</evidence>
<dbReference type="PANTHER" id="PTHR11430">
    <property type="entry name" value="LIPOCALIN"/>
    <property type="match status" value="1"/>
</dbReference>
<reference evidence="4" key="1">
    <citation type="submission" date="2025-08" db="UniProtKB">
        <authorList>
            <consortium name="Ensembl"/>
        </authorList>
    </citation>
    <scope>IDENTIFICATION</scope>
</reference>
<dbReference type="Ensembl" id="ENSCCRT00000184174.1">
    <property type="protein sequence ID" value="ENSCCRP00000145541.1"/>
    <property type="gene ID" value="ENSCCRG00000045033.2"/>
</dbReference>
<feature type="domain" description="Lipocalin/cytosolic fatty-acid binding" evidence="3">
    <location>
        <begin position="35"/>
        <end position="165"/>
    </location>
</feature>
<feature type="signal peptide" evidence="2">
    <location>
        <begin position="1"/>
        <end position="20"/>
    </location>
</feature>
<dbReference type="PRINTS" id="PR01254">
    <property type="entry name" value="PGNDSYNTHASE"/>
</dbReference>
<keyword evidence="5" id="KW-1185">Reference proteome</keyword>
<dbReference type="AlphaFoldDB" id="A0A9J8ASS5"/>
<dbReference type="InterPro" id="IPR002345">
    <property type="entry name" value="Lipocalin"/>
</dbReference>
<evidence type="ECO:0000256" key="2">
    <source>
        <dbReference type="SAM" id="SignalP"/>
    </source>
</evidence>
<dbReference type="PANTHER" id="PTHR11430:SF139">
    <property type="entry name" value="LIPOCALIN-15 PRECURSOR-RELATED"/>
    <property type="match status" value="1"/>
</dbReference>
<evidence type="ECO:0000259" key="3">
    <source>
        <dbReference type="Pfam" id="PF00061"/>
    </source>
</evidence>
<dbReference type="GeneTree" id="ENSGT01120000271921"/>
<feature type="chain" id="PRO_5039929835" description="Lipocalin/cytosolic fatty-acid binding domain-containing protein" evidence="2">
    <location>
        <begin position="21"/>
        <end position="183"/>
    </location>
</feature>
<comment type="similarity">
    <text evidence="1">Belongs to the calycin superfamily. Lipocalin family.</text>
</comment>
<dbReference type="Pfam" id="PF00061">
    <property type="entry name" value="Lipocalin"/>
    <property type="match status" value="1"/>
</dbReference>
<accession>A0A9J8ASS5</accession>
<proteinExistence type="inferred from homology"/>
<reference evidence="4" key="2">
    <citation type="submission" date="2025-09" db="UniProtKB">
        <authorList>
            <consortium name="Ensembl"/>
        </authorList>
    </citation>
    <scope>IDENTIFICATION</scope>
</reference>
<evidence type="ECO:0000313" key="5">
    <source>
        <dbReference type="Proteomes" id="UP001108240"/>
    </source>
</evidence>
<sequence length="183" mass="20689">MTTVVLKTVCVLLCAVFISAQVMPMPDFNLEKMGGKWYLVCFASNAERFVTHLRADMKMATAEMVKLALLSDGSCFRMHHLAKKTEIPGRFVFDNELWGNTNDMRVVDAKFDEYAIVHTIKIKGGKSEILNKLHTRTRKIADDLKEKFKQFSLDTGILEDNIAILPMNGECSDDTVSPKLKKI</sequence>
<dbReference type="InterPro" id="IPR012674">
    <property type="entry name" value="Calycin"/>
</dbReference>
<dbReference type="GO" id="GO:0036094">
    <property type="term" value="F:small molecule binding"/>
    <property type="evidence" value="ECO:0007669"/>
    <property type="project" value="InterPro"/>
</dbReference>